<dbReference type="SUPFAM" id="SSF46689">
    <property type="entry name" value="Homeodomain-like"/>
    <property type="match status" value="1"/>
</dbReference>
<evidence type="ECO:0000259" key="5">
    <source>
        <dbReference type="PROSITE" id="PS50977"/>
    </source>
</evidence>
<dbReference type="PATRIC" id="fig|1075402.3.peg.1268"/>
<comment type="caution">
    <text evidence="6">The sequence shown here is derived from an EMBL/GenBank/DDBJ whole genome shotgun (WGS) entry which is preliminary data.</text>
</comment>
<dbReference type="GO" id="GO:0000976">
    <property type="term" value="F:transcription cis-regulatory region binding"/>
    <property type="evidence" value="ECO:0007669"/>
    <property type="project" value="TreeGrafter"/>
</dbReference>
<gene>
    <name evidence="6" type="ORF">AN216_19135</name>
</gene>
<keyword evidence="2 4" id="KW-0238">DNA-binding</keyword>
<feature type="DNA-binding region" description="H-T-H motif" evidence="4">
    <location>
        <begin position="23"/>
        <end position="42"/>
    </location>
</feature>
<name>A0A1E7JYK4_9ACTN</name>
<protein>
    <submittedName>
        <fullName evidence="6">TetR family transcriptional regulator</fullName>
    </submittedName>
</protein>
<keyword evidence="7" id="KW-1185">Reference proteome</keyword>
<dbReference type="InterPro" id="IPR001647">
    <property type="entry name" value="HTH_TetR"/>
</dbReference>
<evidence type="ECO:0000256" key="1">
    <source>
        <dbReference type="ARBA" id="ARBA00023015"/>
    </source>
</evidence>
<keyword evidence="3" id="KW-0804">Transcription</keyword>
<dbReference type="PANTHER" id="PTHR30055:SF234">
    <property type="entry name" value="HTH-TYPE TRANSCRIPTIONAL REGULATOR BETI"/>
    <property type="match status" value="1"/>
</dbReference>
<dbReference type="InterPro" id="IPR050109">
    <property type="entry name" value="HTH-type_TetR-like_transc_reg"/>
</dbReference>
<dbReference type="PANTHER" id="PTHR30055">
    <property type="entry name" value="HTH-TYPE TRANSCRIPTIONAL REGULATOR RUTR"/>
    <property type="match status" value="1"/>
</dbReference>
<dbReference type="Proteomes" id="UP000176101">
    <property type="component" value="Unassembled WGS sequence"/>
</dbReference>
<reference evidence="6 7" key="1">
    <citation type="journal article" date="2016" name="Front. Microbiol.">
        <title>Comparative Genomics Analysis of Streptomyces Species Reveals Their Adaptation to the Marine Environment and Their Diversity at the Genomic Level.</title>
        <authorList>
            <person name="Tian X."/>
            <person name="Zhang Z."/>
            <person name="Yang T."/>
            <person name="Chen M."/>
            <person name="Li J."/>
            <person name="Chen F."/>
            <person name="Yang J."/>
            <person name="Li W."/>
            <person name="Zhang B."/>
            <person name="Zhang Z."/>
            <person name="Wu J."/>
            <person name="Zhang C."/>
            <person name="Long L."/>
            <person name="Xiao J."/>
        </authorList>
    </citation>
    <scope>NUCLEOTIDE SEQUENCE [LARGE SCALE GENOMIC DNA]</scope>
    <source>
        <strain evidence="6 7">SCSIO 02100</strain>
    </source>
</reference>
<dbReference type="InterPro" id="IPR036271">
    <property type="entry name" value="Tet_transcr_reg_TetR-rel_C_sf"/>
</dbReference>
<evidence type="ECO:0000256" key="3">
    <source>
        <dbReference type="ARBA" id="ARBA00023163"/>
    </source>
</evidence>
<keyword evidence="1" id="KW-0805">Transcription regulation</keyword>
<dbReference type="PROSITE" id="PS50977">
    <property type="entry name" value="HTH_TETR_2"/>
    <property type="match status" value="1"/>
</dbReference>
<evidence type="ECO:0000256" key="4">
    <source>
        <dbReference type="PROSITE-ProRule" id="PRU00335"/>
    </source>
</evidence>
<dbReference type="EMBL" id="LJGU01000135">
    <property type="protein sequence ID" value="OEU96739.1"/>
    <property type="molecule type" value="Genomic_DNA"/>
</dbReference>
<proteinExistence type="predicted"/>
<dbReference type="Gene3D" id="1.10.357.10">
    <property type="entry name" value="Tetracycline Repressor, domain 2"/>
    <property type="match status" value="1"/>
</dbReference>
<evidence type="ECO:0000313" key="6">
    <source>
        <dbReference type="EMBL" id="OEU96739.1"/>
    </source>
</evidence>
<dbReference type="OrthoDB" id="8654052at2"/>
<organism evidence="6 7">
    <name type="scientific">Streptomyces oceani</name>
    <dbReference type="NCBI Taxonomy" id="1075402"/>
    <lineage>
        <taxon>Bacteria</taxon>
        <taxon>Bacillati</taxon>
        <taxon>Actinomycetota</taxon>
        <taxon>Actinomycetes</taxon>
        <taxon>Kitasatosporales</taxon>
        <taxon>Streptomycetaceae</taxon>
        <taxon>Streptomyces</taxon>
    </lineage>
</organism>
<dbReference type="RefSeq" id="WP_070197907.1">
    <property type="nucleotide sequence ID" value="NZ_LJGU01000135.1"/>
</dbReference>
<dbReference type="InterPro" id="IPR009057">
    <property type="entry name" value="Homeodomain-like_sf"/>
</dbReference>
<feature type="domain" description="HTH tetR-type" evidence="5">
    <location>
        <begin position="2"/>
        <end position="60"/>
    </location>
</feature>
<dbReference type="Pfam" id="PF00440">
    <property type="entry name" value="TetR_N"/>
    <property type="match status" value="1"/>
</dbReference>
<dbReference type="GO" id="GO:0003700">
    <property type="term" value="F:DNA-binding transcription factor activity"/>
    <property type="evidence" value="ECO:0007669"/>
    <property type="project" value="TreeGrafter"/>
</dbReference>
<dbReference type="STRING" id="1075402.AN216_19135"/>
<dbReference type="AlphaFoldDB" id="A0A1E7JYK4"/>
<accession>A0A1E7JYK4</accession>
<sequence length="183" mass="20245">MTVRREQLLHAAADLLTRKPTSAMDDVARAAGVSRATLHRHFSGRSALVRSLEELGLQQLTEALDAARPEEGSADEALRRLVEETRPLAGFLAFLVTENQLFEPDAMHDGWRRLDTRIEALFRRGQEEGVFRLDLTTAWLAEALYALVSASAWAAQDGKVAARDAGRMTVELLLGGVRRADRP</sequence>
<evidence type="ECO:0000256" key="2">
    <source>
        <dbReference type="ARBA" id="ARBA00023125"/>
    </source>
</evidence>
<evidence type="ECO:0000313" key="7">
    <source>
        <dbReference type="Proteomes" id="UP000176101"/>
    </source>
</evidence>
<dbReference type="SUPFAM" id="SSF48498">
    <property type="entry name" value="Tetracyclin repressor-like, C-terminal domain"/>
    <property type="match status" value="1"/>
</dbReference>